<dbReference type="Pfam" id="PF08352">
    <property type="entry name" value="oligo_HPY"/>
    <property type="match status" value="2"/>
</dbReference>
<reference evidence="9 10" key="1">
    <citation type="journal article" date="2013" name="Int. J. Syst. Evol. Microbiol.">
        <title>Roseomonas aerophila sp. nov., isolated from air.</title>
        <authorList>
            <person name="Kim S.J."/>
            <person name="Weon H.Y."/>
            <person name="Ahn J.H."/>
            <person name="Hong S.B."/>
            <person name="Seok S.J."/>
            <person name="Whang K.S."/>
            <person name="Kwon S.W."/>
        </authorList>
    </citation>
    <scope>NUCLEOTIDE SEQUENCE [LARGE SCALE GENOMIC DNA]</scope>
    <source>
        <strain evidence="9 10">NBRC 108923</strain>
    </source>
</reference>
<dbReference type="InterPro" id="IPR027417">
    <property type="entry name" value="P-loop_NTPase"/>
</dbReference>
<dbReference type="RefSeq" id="WP_187782421.1">
    <property type="nucleotide sequence ID" value="NZ_JACTVA010000001.1"/>
</dbReference>
<dbReference type="GO" id="GO:0005524">
    <property type="term" value="F:ATP binding"/>
    <property type="evidence" value="ECO:0007669"/>
    <property type="project" value="UniProtKB-KW"/>
</dbReference>
<dbReference type="InterPro" id="IPR003593">
    <property type="entry name" value="AAA+_ATPase"/>
</dbReference>
<evidence type="ECO:0000256" key="2">
    <source>
        <dbReference type="ARBA" id="ARBA00005417"/>
    </source>
</evidence>
<dbReference type="PANTHER" id="PTHR43297">
    <property type="entry name" value="OLIGOPEPTIDE TRANSPORT ATP-BINDING PROTEIN APPD"/>
    <property type="match status" value="1"/>
</dbReference>
<accession>A0ABR7RF93</accession>
<evidence type="ECO:0000256" key="1">
    <source>
        <dbReference type="ARBA" id="ARBA00004417"/>
    </source>
</evidence>
<evidence type="ECO:0000256" key="6">
    <source>
        <dbReference type="ARBA" id="ARBA00022840"/>
    </source>
</evidence>
<feature type="domain" description="ABC transporter" evidence="8">
    <location>
        <begin position="12"/>
        <end position="255"/>
    </location>
</feature>
<keyword evidence="7" id="KW-0472">Membrane</keyword>
<keyword evidence="5" id="KW-0547">Nucleotide-binding</keyword>
<evidence type="ECO:0000313" key="10">
    <source>
        <dbReference type="Proteomes" id="UP000626026"/>
    </source>
</evidence>
<organism evidence="9 10">
    <name type="scientific">Teichococcus aerophilus</name>
    <dbReference type="NCBI Taxonomy" id="1224513"/>
    <lineage>
        <taxon>Bacteria</taxon>
        <taxon>Pseudomonadati</taxon>
        <taxon>Pseudomonadota</taxon>
        <taxon>Alphaproteobacteria</taxon>
        <taxon>Acetobacterales</taxon>
        <taxon>Roseomonadaceae</taxon>
        <taxon>Roseomonas</taxon>
    </lineage>
</organism>
<dbReference type="NCBIfam" id="TIGR01727">
    <property type="entry name" value="oligo_HPY"/>
    <property type="match status" value="1"/>
</dbReference>
<dbReference type="CDD" id="cd03257">
    <property type="entry name" value="ABC_NikE_OppD_transporters"/>
    <property type="match status" value="2"/>
</dbReference>
<protein>
    <submittedName>
        <fullName evidence="9">ABC transporter ATP-binding protein</fullName>
    </submittedName>
</protein>
<sequence>MTVMSKIEPPVLAVRDLSISYGPLQAVRGVSFSIAPGEAMGLIGESGSGKSSVAYAVMRYIKGQASGEVHVAGQDVMALSEQALGKLRGRTAAMVYQDPMSALNPAIKVGEQIAEAIRLHGRIGKALAWKRGVALLERVHLPRPAEIAHRYPHQLSGGQQQRVVIAMALACDPQLLIMDEPTTGLDVTTEAVILDLVNELRRETGVAVLFISHNMGVVAQVCDRVGVLYAGQLIEEGTTEQVLRQPRHPYTVALMRAMPAIDGPRRRLAAIPGRLPDLRSPPPGCIFTPRCAMATAECESRMPDLANSSGGGHRSRCHYRDEVALRLPPEPLVAEVQLVEARQERPRLQIIAVSKQFRARPALPFMRGPAPVRAVDDVTLDIPPGRTLAVVGESGSGKSTLARCVAGLIVPEDGAIRLENEVLDPLVQKRGRAAQQAVQFVFQNPDAALNPHWTVAEIVGRPMRLYGGQGEGKALRHRIIEQLEAVKLGERYLDLYPREMSGGEKQRVSIARAFAGRPRLVICDEPTSALDISVQAAILNELLALQRENGTSYLFISHDLGVVRHVAHEVAIMRHGRIVESGPPAAVFGDPREEYTRNLIAAIPTLERREAAPALLTA</sequence>
<evidence type="ECO:0000256" key="5">
    <source>
        <dbReference type="ARBA" id="ARBA00022741"/>
    </source>
</evidence>
<keyword evidence="10" id="KW-1185">Reference proteome</keyword>
<dbReference type="PROSITE" id="PS50893">
    <property type="entry name" value="ABC_TRANSPORTER_2"/>
    <property type="match status" value="2"/>
</dbReference>
<dbReference type="InterPro" id="IPR050388">
    <property type="entry name" value="ABC_Ni/Peptide_Import"/>
</dbReference>
<dbReference type="InterPro" id="IPR017871">
    <property type="entry name" value="ABC_transporter-like_CS"/>
</dbReference>
<dbReference type="PROSITE" id="PS00211">
    <property type="entry name" value="ABC_TRANSPORTER_1"/>
    <property type="match status" value="2"/>
</dbReference>
<comment type="caution">
    <text evidence="9">The sequence shown here is derived from an EMBL/GenBank/DDBJ whole genome shotgun (WGS) entry which is preliminary data.</text>
</comment>
<dbReference type="Proteomes" id="UP000626026">
    <property type="component" value="Unassembled WGS sequence"/>
</dbReference>
<comment type="subcellular location">
    <subcellularLocation>
        <location evidence="1">Cell inner membrane</location>
        <topology evidence="1">Peripheral membrane protein</topology>
    </subcellularLocation>
</comment>
<feature type="domain" description="ABC transporter" evidence="8">
    <location>
        <begin position="348"/>
        <end position="600"/>
    </location>
</feature>
<dbReference type="EMBL" id="JACTVA010000001">
    <property type="protein sequence ID" value="MBC9205235.1"/>
    <property type="molecule type" value="Genomic_DNA"/>
</dbReference>
<evidence type="ECO:0000256" key="4">
    <source>
        <dbReference type="ARBA" id="ARBA00022475"/>
    </source>
</evidence>
<dbReference type="NCBIfam" id="NF007739">
    <property type="entry name" value="PRK10419.1"/>
    <property type="match status" value="2"/>
</dbReference>
<keyword evidence="4" id="KW-1003">Cell membrane</keyword>
<evidence type="ECO:0000313" key="9">
    <source>
        <dbReference type="EMBL" id="MBC9205235.1"/>
    </source>
</evidence>
<name>A0ABR7RF93_9PROT</name>
<gene>
    <name evidence="9" type="ORF">IBL26_00190</name>
</gene>
<dbReference type="PANTHER" id="PTHR43297:SF2">
    <property type="entry name" value="DIPEPTIDE TRANSPORT ATP-BINDING PROTEIN DPPD"/>
    <property type="match status" value="1"/>
</dbReference>
<dbReference type="SUPFAM" id="SSF52540">
    <property type="entry name" value="P-loop containing nucleoside triphosphate hydrolases"/>
    <property type="match status" value="2"/>
</dbReference>
<dbReference type="InterPro" id="IPR013563">
    <property type="entry name" value="Oligopep_ABC_C"/>
</dbReference>
<evidence type="ECO:0000256" key="7">
    <source>
        <dbReference type="ARBA" id="ARBA00023136"/>
    </source>
</evidence>
<dbReference type="NCBIfam" id="NF008453">
    <property type="entry name" value="PRK11308.1"/>
    <property type="match status" value="2"/>
</dbReference>
<keyword evidence="3" id="KW-0813">Transport</keyword>
<dbReference type="InterPro" id="IPR003439">
    <property type="entry name" value="ABC_transporter-like_ATP-bd"/>
</dbReference>
<evidence type="ECO:0000256" key="3">
    <source>
        <dbReference type="ARBA" id="ARBA00022448"/>
    </source>
</evidence>
<keyword evidence="6 9" id="KW-0067">ATP-binding</keyword>
<proteinExistence type="inferred from homology"/>
<dbReference type="SMART" id="SM00382">
    <property type="entry name" value="AAA"/>
    <property type="match status" value="2"/>
</dbReference>
<comment type="similarity">
    <text evidence="2">Belongs to the ABC transporter superfamily.</text>
</comment>
<evidence type="ECO:0000259" key="8">
    <source>
        <dbReference type="PROSITE" id="PS50893"/>
    </source>
</evidence>
<dbReference type="Gene3D" id="3.40.50.300">
    <property type="entry name" value="P-loop containing nucleotide triphosphate hydrolases"/>
    <property type="match status" value="2"/>
</dbReference>
<dbReference type="Pfam" id="PF00005">
    <property type="entry name" value="ABC_tran"/>
    <property type="match status" value="2"/>
</dbReference>